<dbReference type="Gene3D" id="3.90.550.10">
    <property type="entry name" value="Spore Coat Polysaccharide Biosynthesis Protein SpsA, Chain A"/>
    <property type="match status" value="1"/>
</dbReference>
<gene>
    <name evidence="1" type="ORF">GV829_10175</name>
</gene>
<dbReference type="GO" id="GO:0008781">
    <property type="term" value="F:N-acylneuraminate cytidylyltransferase activity"/>
    <property type="evidence" value="ECO:0007669"/>
    <property type="project" value="TreeGrafter"/>
</dbReference>
<accession>A0A6M4AWQ8</accession>
<keyword evidence="1" id="KW-0808">Transferase</keyword>
<dbReference type="Pfam" id="PF02348">
    <property type="entry name" value="CTP_transf_3"/>
    <property type="match status" value="1"/>
</dbReference>
<keyword evidence="2" id="KW-1185">Reference proteome</keyword>
<dbReference type="PANTHER" id="PTHR21485:SF6">
    <property type="entry name" value="N-ACYLNEURAMINATE CYTIDYLYLTRANSFERASE-RELATED"/>
    <property type="match status" value="1"/>
</dbReference>
<dbReference type="RefSeq" id="WP_169946345.1">
    <property type="nucleotide sequence ID" value="NZ_CP053015.1"/>
</dbReference>
<evidence type="ECO:0000313" key="1">
    <source>
        <dbReference type="EMBL" id="QJQ32762.1"/>
    </source>
</evidence>
<dbReference type="AlphaFoldDB" id="A0A6M4AWQ8"/>
<protein>
    <submittedName>
        <fullName evidence="1">Acylneuraminate cytidylyltransferase family protein</fullName>
    </submittedName>
</protein>
<organism evidence="1 2">
    <name type="scientific">Sphingomonas lacunae</name>
    <dbReference type="NCBI Taxonomy" id="2698828"/>
    <lineage>
        <taxon>Bacteria</taxon>
        <taxon>Pseudomonadati</taxon>
        <taxon>Pseudomonadota</taxon>
        <taxon>Alphaproteobacteria</taxon>
        <taxon>Sphingomonadales</taxon>
        <taxon>Sphingomonadaceae</taxon>
        <taxon>Sphingomonas</taxon>
    </lineage>
</organism>
<reference evidence="1 2" key="1">
    <citation type="submission" date="2020-01" db="EMBL/GenBank/DDBJ databases">
        <title>Sphingomonas sp. strain CSW-10.</title>
        <authorList>
            <person name="Chen W.-M."/>
        </authorList>
    </citation>
    <scope>NUCLEOTIDE SEQUENCE [LARGE SCALE GENOMIC DNA]</scope>
    <source>
        <strain evidence="1 2">CSW-10</strain>
    </source>
</reference>
<sequence>MTILAIIPARGGSKGIPRKNVRMMCGKPLIAWTIEAALGSAAIDTVMVTTDDPEIALVAAAWGAEVPFMRPAELATDDAPGMAPIIHAIDNMPSHDQIMVLQPTSPLRRTRHIDALVAYAQTHGSSSVVSVCEPDHSPFWCYTRQPDDRLVRLLDRDIVRRQDQPPVVTLNGAIYLADSEQCRADRSLLNESTLGFVMRPDESIDIDSPMHWMLAELLLEQQNTAIAGRSSLDEAL</sequence>
<name>A0A6M4AWQ8_9SPHN</name>
<dbReference type="CDD" id="cd02513">
    <property type="entry name" value="CMP-NeuAc_Synthase"/>
    <property type="match status" value="1"/>
</dbReference>
<dbReference type="KEGG" id="slan:GV829_10175"/>
<dbReference type="InterPro" id="IPR029044">
    <property type="entry name" value="Nucleotide-diphossugar_trans"/>
</dbReference>
<dbReference type="Proteomes" id="UP000503018">
    <property type="component" value="Chromosome"/>
</dbReference>
<proteinExistence type="predicted"/>
<dbReference type="EMBL" id="CP053015">
    <property type="protein sequence ID" value="QJQ32762.1"/>
    <property type="molecule type" value="Genomic_DNA"/>
</dbReference>
<dbReference type="InterPro" id="IPR050793">
    <property type="entry name" value="CMP-NeuNAc_synthase"/>
</dbReference>
<evidence type="ECO:0000313" key="2">
    <source>
        <dbReference type="Proteomes" id="UP000503018"/>
    </source>
</evidence>
<dbReference type="PANTHER" id="PTHR21485">
    <property type="entry name" value="HAD SUPERFAMILY MEMBERS CMAS AND KDSC"/>
    <property type="match status" value="1"/>
</dbReference>
<dbReference type="InterPro" id="IPR003329">
    <property type="entry name" value="Cytidylyl_trans"/>
</dbReference>
<dbReference type="SUPFAM" id="SSF53448">
    <property type="entry name" value="Nucleotide-diphospho-sugar transferases"/>
    <property type="match status" value="1"/>
</dbReference>
<keyword evidence="1" id="KW-0548">Nucleotidyltransferase</keyword>